<dbReference type="Pfam" id="PF01061">
    <property type="entry name" value="ABC2_membrane"/>
    <property type="match status" value="1"/>
</dbReference>
<dbReference type="PANTHER" id="PTHR48041">
    <property type="entry name" value="ABC TRANSPORTER G FAMILY MEMBER 28"/>
    <property type="match status" value="1"/>
</dbReference>
<feature type="compositionally biased region" description="Basic and acidic residues" evidence="8">
    <location>
        <begin position="393"/>
        <end position="402"/>
    </location>
</feature>
<feature type="transmembrane region" description="Helical" evidence="9">
    <location>
        <begin position="554"/>
        <end position="579"/>
    </location>
</feature>
<feature type="compositionally biased region" description="Low complexity" evidence="8">
    <location>
        <begin position="357"/>
        <end position="368"/>
    </location>
</feature>
<evidence type="ECO:0000256" key="3">
    <source>
        <dbReference type="ARBA" id="ARBA00022692"/>
    </source>
</evidence>
<comment type="caution">
    <text evidence="11">The sequence shown here is derived from an EMBL/GenBank/DDBJ whole genome shotgun (WGS) entry which is preliminary data.</text>
</comment>
<dbReference type="InterPro" id="IPR013525">
    <property type="entry name" value="ABC2_TM"/>
</dbReference>
<dbReference type="PANTHER" id="PTHR48041:SF125">
    <property type="entry name" value="ABC TRANSPORTER G FAMILY"/>
    <property type="match status" value="1"/>
</dbReference>
<dbReference type="SMART" id="SM00382">
    <property type="entry name" value="AAA"/>
    <property type="match status" value="1"/>
</dbReference>
<feature type="transmembrane region" description="Helical" evidence="9">
    <location>
        <begin position="667"/>
        <end position="684"/>
    </location>
</feature>
<feature type="transmembrane region" description="Helical" evidence="9">
    <location>
        <begin position="524"/>
        <end position="542"/>
    </location>
</feature>
<keyword evidence="7 9" id="KW-0472">Membrane</keyword>
<evidence type="ECO:0000256" key="4">
    <source>
        <dbReference type="ARBA" id="ARBA00022741"/>
    </source>
</evidence>
<keyword evidence="4" id="KW-0547">Nucleotide-binding</keyword>
<dbReference type="Proteomes" id="UP001165090">
    <property type="component" value="Unassembled WGS sequence"/>
</dbReference>
<evidence type="ECO:0000256" key="9">
    <source>
        <dbReference type="SAM" id="Phobius"/>
    </source>
</evidence>
<accession>A0ABQ5S056</accession>
<feature type="transmembrane region" description="Helical" evidence="9">
    <location>
        <begin position="752"/>
        <end position="770"/>
    </location>
</feature>
<sequence>MPDPLDSGPAPDKSGGPHISIAVKDGIKAPQCDLHGAAENSGLKRVQTSANILKAIDKRAQVVIRFESLCAWVPTLVVPGGQGGRPSLRSCLGMRQEEGEVKPQAPKERQILFNVTGEVNPGEVLALMGPSGGGKTSLLTLLGGRSTARLEGSVTFNGAKMSKTLKRKLGYVMQDDLLFAELTVYETLYFAALLRLPRSWSRADKLARVDLVIAGLGLERCRDTIIGSHMMRGVSGGERKRVSIGHELLINPSMLLLDEPTSGLDSTTALRLLHTLRSLASGGRTIVTSIHQPSSRLYHQMDKLMLLAQGRVMYYGDAQCVALWFKMLGQPCPFGTNIADHILDLANGDVVTQSGASAASGLSSMATGNRGGGGTVRRRGAGSATGGDDDMADDGRMDDRAVGDGGDAAACSSSTEDSADEIHRQLIEAYEKRTIGHGPGGIRASELQDEMRDEIAVPGGGGREGSPLPSGNGARGGSEVDVLNLAASTDAGDKWGAPWVQQVRYLAVRSVKTRRFQSLSVQKTAQLLVVAVLAGLFWWQIGTRLNSTQAALDVGGLLFFVELFIGFATLFAALFTFPLEFQMLVKERQSGMYRLSAYYLARTASDLPMDCFLPSLFVWIIYWMTGLRIHPGAFFAHWASVLLIVLTSQSVGLLIGATVINPQNGQTIATIFMLATMLVGGYYVRGMPVWIAWLKYASFIYWGWNLLLKIEFRHRPYDCGLVEGAEAGSKHCSIKQAAIFDIDVDASVMKDVCILIAMLIFLRLVIYYALKHKTTFKGHK</sequence>
<feature type="region of interest" description="Disordered" evidence="8">
    <location>
        <begin position="357"/>
        <end position="420"/>
    </location>
</feature>
<comment type="subcellular location">
    <subcellularLocation>
        <location evidence="1">Membrane</location>
        <topology evidence="1">Multi-pass membrane protein</topology>
    </subcellularLocation>
</comment>
<evidence type="ECO:0000256" key="1">
    <source>
        <dbReference type="ARBA" id="ARBA00004141"/>
    </source>
</evidence>
<dbReference type="SUPFAM" id="SSF52540">
    <property type="entry name" value="P-loop containing nucleoside triphosphate hydrolases"/>
    <property type="match status" value="1"/>
</dbReference>
<evidence type="ECO:0000313" key="11">
    <source>
        <dbReference type="EMBL" id="GLI63140.1"/>
    </source>
</evidence>
<evidence type="ECO:0000313" key="12">
    <source>
        <dbReference type="Proteomes" id="UP001165090"/>
    </source>
</evidence>
<feature type="transmembrane region" description="Helical" evidence="9">
    <location>
        <begin position="690"/>
        <end position="708"/>
    </location>
</feature>
<dbReference type="Pfam" id="PF00005">
    <property type="entry name" value="ABC_tran"/>
    <property type="match status" value="1"/>
</dbReference>
<organism evidence="11 12">
    <name type="scientific">Volvox africanus</name>
    <dbReference type="NCBI Taxonomy" id="51714"/>
    <lineage>
        <taxon>Eukaryota</taxon>
        <taxon>Viridiplantae</taxon>
        <taxon>Chlorophyta</taxon>
        <taxon>core chlorophytes</taxon>
        <taxon>Chlorophyceae</taxon>
        <taxon>CS clade</taxon>
        <taxon>Chlamydomonadales</taxon>
        <taxon>Volvocaceae</taxon>
        <taxon>Volvox</taxon>
    </lineage>
</organism>
<keyword evidence="6 9" id="KW-1133">Transmembrane helix</keyword>
<dbReference type="Gene3D" id="3.40.50.300">
    <property type="entry name" value="P-loop containing nucleotide triphosphate hydrolases"/>
    <property type="match status" value="1"/>
</dbReference>
<keyword evidence="2" id="KW-0813">Transport</keyword>
<dbReference type="InterPro" id="IPR027417">
    <property type="entry name" value="P-loop_NTPase"/>
</dbReference>
<dbReference type="PROSITE" id="PS50893">
    <property type="entry name" value="ABC_TRANSPORTER_2"/>
    <property type="match status" value="1"/>
</dbReference>
<feature type="transmembrane region" description="Helical" evidence="9">
    <location>
        <begin position="635"/>
        <end position="660"/>
    </location>
</feature>
<evidence type="ECO:0000256" key="2">
    <source>
        <dbReference type="ARBA" id="ARBA00022448"/>
    </source>
</evidence>
<dbReference type="CDD" id="cd03213">
    <property type="entry name" value="ABCG_EPDR"/>
    <property type="match status" value="1"/>
</dbReference>
<gene>
    <name evidence="11" type="ORF">VaNZ11_006048</name>
</gene>
<dbReference type="InterPro" id="IPR050352">
    <property type="entry name" value="ABCG_transporters"/>
</dbReference>
<keyword evidence="3 9" id="KW-0812">Transmembrane</keyword>
<feature type="transmembrane region" description="Helical" evidence="9">
    <location>
        <begin position="599"/>
        <end position="623"/>
    </location>
</feature>
<evidence type="ECO:0000256" key="8">
    <source>
        <dbReference type="SAM" id="MobiDB-lite"/>
    </source>
</evidence>
<protein>
    <recommendedName>
        <fullName evidence="10">ABC transporter domain-containing protein</fullName>
    </recommendedName>
</protein>
<name>A0ABQ5S056_9CHLO</name>
<dbReference type="InterPro" id="IPR003439">
    <property type="entry name" value="ABC_transporter-like_ATP-bd"/>
</dbReference>
<dbReference type="InterPro" id="IPR043926">
    <property type="entry name" value="ABCG_dom"/>
</dbReference>
<dbReference type="Pfam" id="PF19055">
    <property type="entry name" value="ABC2_membrane_7"/>
    <property type="match status" value="1"/>
</dbReference>
<evidence type="ECO:0000256" key="6">
    <source>
        <dbReference type="ARBA" id="ARBA00022989"/>
    </source>
</evidence>
<dbReference type="EMBL" id="BSDZ01000014">
    <property type="protein sequence ID" value="GLI63140.1"/>
    <property type="molecule type" value="Genomic_DNA"/>
</dbReference>
<keyword evidence="12" id="KW-1185">Reference proteome</keyword>
<evidence type="ECO:0000256" key="5">
    <source>
        <dbReference type="ARBA" id="ARBA00022840"/>
    </source>
</evidence>
<keyword evidence="5" id="KW-0067">ATP-binding</keyword>
<evidence type="ECO:0000259" key="10">
    <source>
        <dbReference type="PROSITE" id="PS50893"/>
    </source>
</evidence>
<evidence type="ECO:0000256" key="7">
    <source>
        <dbReference type="ARBA" id="ARBA00023136"/>
    </source>
</evidence>
<dbReference type="InterPro" id="IPR003593">
    <property type="entry name" value="AAA+_ATPase"/>
</dbReference>
<feature type="domain" description="ABC transporter" evidence="10">
    <location>
        <begin position="94"/>
        <end position="334"/>
    </location>
</feature>
<feature type="region of interest" description="Disordered" evidence="8">
    <location>
        <begin position="456"/>
        <end position="476"/>
    </location>
</feature>
<proteinExistence type="predicted"/>
<reference evidence="11 12" key="1">
    <citation type="journal article" date="2023" name="IScience">
        <title>Expanded male sex-determining region conserved during the evolution of homothallism in the green alga Volvox.</title>
        <authorList>
            <person name="Yamamoto K."/>
            <person name="Matsuzaki R."/>
            <person name="Mahakham W."/>
            <person name="Heman W."/>
            <person name="Sekimoto H."/>
            <person name="Kawachi M."/>
            <person name="Minakuchi Y."/>
            <person name="Toyoda A."/>
            <person name="Nozaki H."/>
        </authorList>
    </citation>
    <scope>NUCLEOTIDE SEQUENCE [LARGE SCALE GENOMIC DNA]</scope>
    <source>
        <strain evidence="11 12">NIES-4468</strain>
    </source>
</reference>